<feature type="region of interest" description="Disordered" evidence="1">
    <location>
        <begin position="104"/>
        <end position="153"/>
    </location>
</feature>
<dbReference type="Proteomes" id="UP000696294">
    <property type="component" value="Unassembled WGS sequence"/>
</dbReference>
<reference evidence="2 3" key="1">
    <citation type="submission" date="2020-03" db="EMBL/GenBank/DDBJ databases">
        <title>WGS of actinomycetes isolated from Thailand.</title>
        <authorList>
            <person name="Thawai C."/>
        </authorList>
    </citation>
    <scope>NUCLEOTIDE SEQUENCE [LARGE SCALE GENOMIC DNA]</scope>
    <source>
        <strain evidence="2 3">FMUSA5-5</strain>
    </source>
</reference>
<dbReference type="EMBL" id="JAATEP010000032">
    <property type="protein sequence ID" value="NJP94792.1"/>
    <property type="molecule type" value="Genomic_DNA"/>
</dbReference>
<name>A0ABX1BE68_9ACTN</name>
<keyword evidence="3" id="KW-1185">Reference proteome</keyword>
<feature type="compositionally biased region" description="Polar residues" evidence="1">
    <location>
        <begin position="141"/>
        <end position="153"/>
    </location>
</feature>
<accession>A0ABX1BE68</accession>
<evidence type="ECO:0000313" key="3">
    <source>
        <dbReference type="Proteomes" id="UP000696294"/>
    </source>
</evidence>
<proteinExistence type="predicted"/>
<organism evidence="2 3">
    <name type="scientific">Nonomuraea composti</name>
    <dbReference type="NCBI Taxonomy" id="2720023"/>
    <lineage>
        <taxon>Bacteria</taxon>
        <taxon>Bacillati</taxon>
        <taxon>Actinomycetota</taxon>
        <taxon>Actinomycetes</taxon>
        <taxon>Streptosporangiales</taxon>
        <taxon>Streptosporangiaceae</taxon>
        <taxon>Nonomuraea</taxon>
    </lineage>
</organism>
<protein>
    <submittedName>
        <fullName evidence="2">Uncharacterized protein</fullName>
    </submittedName>
</protein>
<comment type="caution">
    <text evidence="2">The sequence shown here is derived from an EMBL/GenBank/DDBJ whole genome shotgun (WGS) entry which is preliminary data.</text>
</comment>
<evidence type="ECO:0000313" key="2">
    <source>
        <dbReference type="EMBL" id="NJP94792.1"/>
    </source>
</evidence>
<sequence>MEGREEDLPVEAVGRLRAQPARDVPVDLPALFGDGAGRTGTSSATAAPIALNRDGRLVTEAPRPFLQAVQVPPGDAAYNLQAEAGRAGGHAVHPRVGHLDVPLRHRPGRHHGATAVGGRLLPRTGPAQHRTGRPFTVPLTVRTQAGSTTGEVP</sequence>
<evidence type="ECO:0000256" key="1">
    <source>
        <dbReference type="SAM" id="MobiDB-lite"/>
    </source>
</evidence>
<gene>
    <name evidence="2" type="ORF">HCN51_36065</name>
</gene>
<dbReference type="RefSeq" id="WP_168015931.1">
    <property type="nucleotide sequence ID" value="NZ_JAATEP010000032.1"/>
</dbReference>